<evidence type="ECO:0000256" key="3">
    <source>
        <dbReference type="ARBA" id="ARBA00022664"/>
    </source>
</evidence>
<evidence type="ECO:0000256" key="8">
    <source>
        <dbReference type="ARBA" id="ARBA00023187"/>
    </source>
</evidence>
<evidence type="ECO:0000256" key="6">
    <source>
        <dbReference type="ARBA" id="ARBA00022771"/>
    </source>
</evidence>
<dbReference type="EMBL" id="CAJZBQ010000009">
    <property type="protein sequence ID" value="CAG9312824.1"/>
    <property type="molecule type" value="Genomic_DNA"/>
</dbReference>
<comment type="caution">
    <text evidence="11">The sequence shown here is derived from an EMBL/GenBank/DDBJ whole genome shotgun (WGS) entry which is preliminary data.</text>
</comment>
<sequence length="214" mass="24902">MDMQTRAGAKAGGGGIATQAMLNAERRERQRRLAIETMDITKDPYFMKNHIGTYECRLCLTLHTNEGSYLAHTQGKKHQTNLQRKKMKDGKDVTVFPQQKPRVFPKRIIKIGRPGYRVTKQKDPVTGQKSLVFEVDYPEIDPNIRPRHRIMSCYEQTREPVDDRYQYVLFAADPYEIIAFKVPNMKVDSAEGKYYCNWDEIKKVYVVMLSFKNS</sequence>
<dbReference type="GO" id="GO:0008270">
    <property type="term" value="F:zinc ion binding"/>
    <property type="evidence" value="ECO:0007669"/>
    <property type="project" value="UniProtKB-KW"/>
</dbReference>
<protein>
    <recommendedName>
        <fullName evidence="10">Matrin-type domain-containing protein</fullName>
    </recommendedName>
</protein>
<reference evidence="11" key="1">
    <citation type="submission" date="2021-09" db="EMBL/GenBank/DDBJ databases">
        <authorList>
            <consortium name="AG Swart"/>
            <person name="Singh M."/>
            <person name="Singh A."/>
            <person name="Seah K."/>
            <person name="Emmerich C."/>
        </authorList>
    </citation>
    <scope>NUCLEOTIDE SEQUENCE</scope>
    <source>
        <strain evidence="11">ATCC30299</strain>
    </source>
</reference>
<dbReference type="InterPro" id="IPR052092">
    <property type="entry name" value="SF3A2"/>
</dbReference>
<evidence type="ECO:0000313" key="12">
    <source>
        <dbReference type="Proteomes" id="UP001162131"/>
    </source>
</evidence>
<feature type="domain" description="Matrin-type" evidence="10">
    <location>
        <begin position="54"/>
        <end position="84"/>
    </location>
</feature>
<dbReference type="GO" id="GO:0071004">
    <property type="term" value="C:U2-type prespliceosome"/>
    <property type="evidence" value="ECO:0007669"/>
    <property type="project" value="TreeGrafter"/>
</dbReference>
<evidence type="ECO:0000256" key="1">
    <source>
        <dbReference type="ARBA" id="ARBA00004123"/>
    </source>
</evidence>
<accession>A0AAU9INV8</accession>
<keyword evidence="9" id="KW-0539">Nucleus</keyword>
<dbReference type="GO" id="GO:0003676">
    <property type="term" value="F:nucleic acid binding"/>
    <property type="evidence" value="ECO:0007669"/>
    <property type="project" value="InterPro"/>
</dbReference>
<dbReference type="Gene3D" id="2.60.40.2690">
    <property type="match status" value="1"/>
</dbReference>
<dbReference type="PROSITE" id="PS50171">
    <property type="entry name" value="ZF_MATRIN"/>
    <property type="match status" value="1"/>
</dbReference>
<dbReference type="Pfam" id="PF12874">
    <property type="entry name" value="zf-met"/>
    <property type="match status" value="1"/>
</dbReference>
<proteinExistence type="inferred from homology"/>
<keyword evidence="6" id="KW-0863">Zinc-finger</keyword>
<dbReference type="PANTHER" id="PTHR23205">
    <property type="entry name" value="SPLICING FACTOR 3A SUBUNIT 2"/>
    <property type="match status" value="1"/>
</dbReference>
<dbReference type="PANTHER" id="PTHR23205:SF0">
    <property type="entry name" value="SPLICING FACTOR 3A SUBUNIT 2"/>
    <property type="match status" value="1"/>
</dbReference>
<evidence type="ECO:0000256" key="4">
    <source>
        <dbReference type="ARBA" id="ARBA00022723"/>
    </source>
</evidence>
<evidence type="ECO:0000259" key="10">
    <source>
        <dbReference type="PROSITE" id="PS50171"/>
    </source>
</evidence>
<comment type="subcellular location">
    <subcellularLocation>
        <location evidence="1">Nucleus</location>
    </subcellularLocation>
</comment>
<dbReference type="InterPro" id="IPR036236">
    <property type="entry name" value="Znf_C2H2_sf"/>
</dbReference>
<evidence type="ECO:0000256" key="5">
    <source>
        <dbReference type="ARBA" id="ARBA00022728"/>
    </source>
</evidence>
<dbReference type="SMART" id="SM01050">
    <property type="entry name" value="CactinC_cactus"/>
    <property type="match status" value="1"/>
</dbReference>
<comment type="similarity">
    <text evidence="2">Belongs to the SF3A2 family.</text>
</comment>
<dbReference type="AlphaFoldDB" id="A0AAU9INV8"/>
<keyword evidence="3" id="KW-0507">mRNA processing</keyword>
<dbReference type="SUPFAM" id="SSF57667">
    <property type="entry name" value="beta-beta-alpha zinc fingers"/>
    <property type="match status" value="1"/>
</dbReference>
<evidence type="ECO:0000256" key="7">
    <source>
        <dbReference type="ARBA" id="ARBA00022833"/>
    </source>
</evidence>
<dbReference type="InterPro" id="IPR003604">
    <property type="entry name" value="Matrin/U1-like-C_Znf_C2H2"/>
</dbReference>
<dbReference type="GO" id="GO:0005686">
    <property type="term" value="C:U2 snRNP"/>
    <property type="evidence" value="ECO:0007669"/>
    <property type="project" value="TreeGrafter"/>
</dbReference>
<keyword evidence="5" id="KW-0747">Spliceosome</keyword>
<dbReference type="Pfam" id="PF16835">
    <property type="entry name" value="SF3A2"/>
    <property type="match status" value="1"/>
</dbReference>
<keyword evidence="4" id="KW-0479">Metal-binding</keyword>
<dbReference type="GO" id="GO:0071013">
    <property type="term" value="C:catalytic step 2 spliceosome"/>
    <property type="evidence" value="ECO:0007669"/>
    <property type="project" value="TreeGrafter"/>
</dbReference>
<dbReference type="InterPro" id="IPR031781">
    <property type="entry name" value="SF3A2_dom"/>
</dbReference>
<dbReference type="InterPro" id="IPR013087">
    <property type="entry name" value="Znf_C2H2_type"/>
</dbReference>
<keyword evidence="7" id="KW-0862">Zinc</keyword>
<dbReference type="SMART" id="SM00451">
    <property type="entry name" value="ZnF_U1"/>
    <property type="match status" value="1"/>
</dbReference>
<dbReference type="GO" id="GO:0000245">
    <property type="term" value="P:spliceosomal complex assembly"/>
    <property type="evidence" value="ECO:0007669"/>
    <property type="project" value="TreeGrafter"/>
</dbReference>
<evidence type="ECO:0000256" key="9">
    <source>
        <dbReference type="ARBA" id="ARBA00023242"/>
    </source>
</evidence>
<dbReference type="InterPro" id="IPR000690">
    <property type="entry name" value="Matrin/U1-C_Znf_C2H2"/>
</dbReference>
<evidence type="ECO:0000256" key="2">
    <source>
        <dbReference type="ARBA" id="ARBA00008995"/>
    </source>
</evidence>
<gene>
    <name evidence="11" type="ORF">BSTOLATCC_MIC7616</name>
</gene>
<keyword evidence="8" id="KW-0508">mRNA splicing</keyword>
<keyword evidence="12" id="KW-1185">Reference proteome</keyword>
<organism evidence="11 12">
    <name type="scientific">Blepharisma stoltei</name>
    <dbReference type="NCBI Taxonomy" id="1481888"/>
    <lineage>
        <taxon>Eukaryota</taxon>
        <taxon>Sar</taxon>
        <taxon>Alveolata</taxon>
        <taxon>Ciliophora</taxon>
        <taxon>Postciliodesmatophora</taxon>
        <taxon>Heterotrichea</taxon>
        <taxon>Heterotrichida</taxon>
        <taxon>Blepharismidae</taxon>
        <taxon>Blepharisma</taxon>
    </lineage>
</organism>
<dbReference type="Proteomes" id="UP001162131">
    <property type="component" value="Unassembled WGS sequence"/>
</dbReference>
<name>A0AAU9INV8_9CILI</name>
<evidence type="ECO:0000313" key="11">
    <source>
        <dbReference type="EMBL" id="CAG9312824.1"/>
    </source>
</evidence>